<evidence type="ECO:0000256" key="1">
    <source>
        <dbReference type="ARBA" id="ARBA00009176"/>
    </source>
</evidence>
<comment type="similarity">
    <text evidence="1">Belongs to the IUNH family.</text>
</comment>
<gene>
    <name evidence="4" type="ORF">RCC_03991</name>
</gene>
<dbReference type="Pfam" id="PF01156">
    <property type="entry name" value="IU_nuc_hydro"/>
    <property type="match status" value="1"/>
</dbReference>
<dbReference type="Proteomes" id="UP000225277">
    <property type="component" value="Unassembled WGS sequence"/>
</dbReference>
<protein>
    <recommendedName>
        <fullName evidence="3">Inosine/uridine-preferring nucleoside hydrolase domain-containing protein</fullName>
    </recommendedName>
</protein>
<keyword evidence="5" id="KW-1185">Reference proteome</keyword>
<feature type="chain" id="PRO_5013770359" description="Inosine/uridine-preferring nucleoside hydrolase domain-containing protein" evidence="2">
    <location>
        <begin position="19"/>
        <end position="355"/>
    </location>
</feature>
<proteinExistence type="inferred from homology"/>
<dbReference type="PANTHER" id="PTHR43264:SF1">
    <property type="entry name" value="INOSINE_URIDINE-PREFERRING NUCLEOSIDE HYDROLASE DOMAIN-CONTAINING PROTEIN"/>
    <property type="match status" value="1"/>
</dbReference>
<dbReference type="PANTHER" id="PTHR43264">
    <property type="match status" value="1"/>
</dbReference>
<dbReference type="GO" id="GO:0016799">
    <property type="term" value="F:hydrolase activity, hydrolyzing N-glycosyl compounds"/>
    <property type="evidence" value="ECO:0007669"/>
    <property type="project" value="InterPro"/>
</dbReference>
<sequence length="355" mass="38629">MFVPTFSSLFALFAYVSAHDTAKPVIIDTDFFSDVDDVGALAIANVLHNCGLCDLQAVMINTPSKYGALAASVVNTYYGNGDVPIGALRPLTNETFSDSYMFTLGEYASKISHNFPHKLQYANDTSTPLDLYTSLLQSAEPNSTTIISIGFLTNLASLLSTPTGHSLISQKVQKLIIMGGRYPSGWEFNFGGSDPSSTITTLSLWPAHIPITYSGGELGEAIFSGQSLHYTAPSTSPIRAAYEWYVGRYATARESWDPITVLYGILGLQGFEKLGIQSPFKYVNEFGYNNITAKNASNAWVFDERVRNQHWLGLADGVGNETVAWILNQFYERDPIVKGCFGFGSGSAGHGRAEL</sequence>
<feature type="signal peptide" evidence="2">
    <location>
        <begin position="1"/>
        <end position="18"/>
    </location>
</feature>
<dbReference type="GeneID" id="35599176"/>
<evidence type="ECO:0000313" key="4">
    <source>
        <dbReference type="EMBL" id="CZT18151.1"/>
    </source>
</evidence>
<evidence type="ECO:0000256" key="2">
    <source>
        <dbReference type="SAM" id="SignalP"/>
    </source>
</evidence>
<feature type="domain" description="Inosine/uridine-preferring nucleoside hydrolase" evidence="3">
    <location>
        <begin position="25"/>
        <end position="203"/>
    </location>
</feature>
<dbReference type="STRING" id="112498.A0A2D3UQQ6"/>
<accession>A0A2D3UQQ6</accession>
<dbReference type="AlphaFoldDB" id="A0A2D3UQQ6"/>
<dbReference type="EMBL" id="FJUY01000005">
    <property type="protein sequence ID" value="CZT18151.1"/>
    <property type="molecule type" value="Genomic_DNA"/>
</dbReference>
<evidence type="ECO:0000313" key="5">
    <source>
        <dbReference type="Proteomes" id="UP000225277"/>
    </source>
</evidence>
<dbReference type="InterPro" id="IPR001910">
    <property type="entry name" value="Inosine/uridine_hydrolase_dom"/>
</dbReference>
<name>A0A2D3UQQ6_9PEZI</name>
<dbReference type="OrthoDB" id="187522at2759"/>
<dbReference type="InterPro" id="IPR036452">
    <property type="entry name" value="Ribo_hydro-like"/>
</dbReference>
<reference evidence="4 5" key="1">
    <citation type="submission" date="2016-03" db="EMBL/GenBank/DDBJ databases">
        <authorList>
            <person name="Ploux O."/>
        </authorList>
    </citation>
    <scope>NUCLEOTIDE SEQUENCE [LARGE SCALE GENOMIC DNA]</scope>
    <source>
        <strain evidence="4 5">URUG2</strain>
    </source>
</reference>
<keyword evidence="2" id="KW-0732">Signal</keyword>
<dbReference type="SUPFAM" id="SSF53590">
    <property type="entry name" value="Nucleoside hydrolase"/>
    <property type="match status" value="1"/>
</dbReference>
<dbReference type="Gene3D" id="3.90.245.10">
    <property type="entry name" value="Ribonucleoside hydrolase-like"/>
    <property type="match status" value="1"/>
</dbReference>
<dbReference type="RefSeq" id="XP_023625041.1">
    <property type="nucleotide sequence ID" value="XM_023769273.1"/>
</dbReference>
<organism evidence="4 5">
    <name type="scientific">Ramularia collo-cygni</name>
    <dbReference type="NCBI Taxonomy" id="112498"/>
    <lineage>
        <taxon>Eukaryota</taxon>
        <taxon>Fungi</taxon>
        <taxon>Dikarya</taxon>
        <taxon>Ascomycota</taxon>
        <taxon>Pezizomycotina</taxon>
        <taxon>Dothideomycetes</taxon>
        <taxon>Dothideomycetidae</taxon>
        <taxon>Mycosphaerellales</taxon>
        <taxon>Mycosphaerellaceae</taxon>
        <taxon>Ramularia</taxon>
    </lineage>
</organism>
<evidence type="ECO:0000259" key="3">
    <source>
        <dbReference type="Pfam" id="PF01156"/>
    </source>
</evidence>